<organism evidence="9 10">
    <name type="scientific">Rossellomorea marisflavi</name>
    <dbReference type="NCBI Taxonomy" id="189381"/>
    <lineage>
        <taxon>Bacteria</taxon>
        <taxon>Bacillati</taxon>
        <taxon>Bacillota</taxon>
        <taxon>Bacilli</taxon>
        <taxon>Bacillales</taxon>
        <taxon>Bacillaceae</taxon>
        <taxon>Rossellomorea</taxon>
    </lineage>
</organism>
<dbReference type="AlphaFoldDB" id="A0A5D4RPY3"/>
<evidence type="ECO:0000256" key="3">
    <source>
        <dbReference type="ARBA" id="ARBA00022475"/>
    </source>
</evidence>
<feature type="transmembrane region" description="Helical" evidence="7">
    <location>
        <begin position="15"/>
        <end position="36"/>
    </location>
</feature>
<feature type="transmembrane region" description="Helical" evidence="7">
    <location>
        <begin position="166"/>
        <end position="187"/>
    </location>
</feature>
<feature type="transmembrane region" description="Helical" evidence="7">
    <location>
        <begin position="103"/>
        <end position="126"/>
    </location>
</feature>
<dbReference type="InterPro" id="IPR050171">
    <property type="entry name" value="MFS_Transporters"/>
</dbReference>
<dbReference type="InterPro" id="IPR011701">
    <property type="entry name" value="MFS"/>
</dbReference>
<accession>A0A5D4RPY3</accession>
<evidence type="ECO:0000313" key="9">
    <source>
        <dbReference type="EMBL" id="TYS53040.1"/>
    </source>
</evidence>
<dbReference type="InterPro" id="IPR020846">
    <property type="entry name" value="MFS_dom"/>
</dbReference>
<evidence type="ECO:0000256" key="2">
    <source>
        <dbReference type="ARBA" id="ARBA00022448"/>
    </source>
</evidence>
<keyword evidence="3" id="KW-1003">Cell membrane</keyword>
<dbReference type="Gene3D" id="1.20.1250.20">
    <property type="entry name" value="MFS general substrate transporter like domains"/>
    <property type="match status" value="1"/>
</dbReference>
<sequence length="420" mass="46127">MVKLKEIHPNVKFRLVMQFFGGLVSMAVMPFLAIYFAGKLGAAITGIVLVVVILSGIAGGFLGGTLSDKLGRKKIMVYGELGLLVSYVFITLCNSPWFDLPYVTAFLFIFNMFFGGLFSPAAQAMIIDVTDSASRKTVFTISYWLANLANAIGGVVGAFLFKDYLFQLFIGVTSITFISLLVTILFISESYSPQDSHEDIPPVSISYSSVLKDKLFMYFIVGGILILTLEQSLTNYIGIRFERDIPQQTGSVFGLSFELDGTRLLGFLRTENTLLVVALSALVLLMFRKWRDRTTLLTGLIVFTICFSAFAVTDNILFLFILMFFGTVGELMYVPIKQAMIGDLAPENGRSTYMAFYSLTGYGAMIIASLLIVVGEWLSPVYMGGVLLLIGFGGSLCYGILTARMSGTASKEVILKTEEM</sequence>
<feature type="transmembrane region" description="Helical" evidence="7">
    <location>
        <begin position="355"/>
        <end position="375"/>
    </location>
</feature>
<comment type="subcellular location">
    <subcellularLocation>
        <location evidence="1">Cell membrane</location>
        <topology evidence="1">Multi-pass membrane protein</topology>
    </subcellularLocation>
</comment>
<feature type="transmembrane region" description="Helical" evidence="7">
    <location>
        <begin position="215"/>
        <end position="233"/>
    </location>
</feature>
<evidence type="ECO:0000256" key="4">
    <source>
        <dbReference type="ARBA" id="ARBA00022692"/>
    </source>
</evidence>
<keyword evidence="6 7" id="KW-0472">Membrane</keyword>
<dbReference type="GO" id="GO:0022857">
    <property type="term" value="F:transmembrane transporter activity"/>
    <property type="evidence" value="ECO:0007669"/>
    <property type="project" value="InterPro"/>
</dbReference>
<proteinExistence type="predicted"/>
<evidence type="ECO:0000256" key="1">
    <source>
        <dbReference type="ARBA" id="ARBA00004651"/>
    </source>
</evidence>
<feature type="transmembrane region" description="Helical" evidence="7">
    <location>
        <begin position="75"/>
        <end position="97"/>
    </location>
</feature>
<dbReference type="RefSeq" id="WP_148985579.1">
    <property type="nucleotide sequence ID" value="NZ_JBNILK010000004.1"/>
</dbReference>
<gene>
    <name evidence="9" type="ORF">FZC83_15205</name>
</gene>
<keyword evidence="2" id="KW-0813">Transport</keyword>
<evidence type="ECO:0000256" key="5">
    <source>
        <dbReference type="ARBA" id="ARBA00022989"/>
    </source>
</evidence>
<evidence type="ECO:0000259" key="8">
    <source>
        <dbReference type="PROSITE" id="PS50850"/>
    </source>
</evidence>
<evidence type="ECO:0000256" key="6">
    <source>
        <dbReference type="ARBA" id="ARBA00023136"/>
    </source>
</evidence>
<dbReference type="InterPro" id="IPR005829">
    <property type="entry name" value="Sugar_transporter_CS"/>
</dbReference>
<dbReference type="EMBL" id="VTEQ01000004">
    <property type="protein sequence ID" value="TYS53040.1"/>
    <property type="molecule type" value="Genomic_DNA"/>
</dbReference>
<dbReference type="GO" id="GO:0005886">
    <property type="term" value="C:plasma membrane"/>
    <property type="evidence" value="ECO:0007669"/>
    <property type="project" value="UniProtKB-SubCell"/>
</dbReference>
<feature type="domain" description="Major facilitator superfamily (MFS) profile" evidence="8">
    <location>
        <begin position="1"/>
        <end position="191"/>
    </location>
</feature>
<dbReference type="PANTHER" id="PTHR23517">
    <property type="entry name" value="RESISTANCE PROTEIN MDTM, PUTATIVE-RELATED-RELATED"/>
    <property type="match status" value="1"/>
</dbReference>
<dbReference type="SUPFAM" id="SSF103473">
    <property type="entry name" value="MFS general substrate transporter"/>
    <property type="match status" value="1"/>
</dbReference>
<dbReference type="Pfam" id="PF07690">
    <property type="entry name" value="MFS_1"/>
    <property type="match status" value="1"/>
</dbReference>
<keyword evidence="4 7" id="KW-0812">Transmembrane</keyword>
<dbReference type="PANTHER" id="PTHR23517:SF3">
    <property type="entry name" value="INTEGRAL MEMBRANE TRANSPORT PROTEIN"/>
    <property type="match status" value="1"/>
</dbReference>
<protein>
    <submittedName>
        <fullName evidence="9">MFS transporter</fullName>
    </submittedName>
</protein>
<feature type="transmembrane region" description="Helical" evidence="7">
    <location>
        <begin position="381"/>
        <end position="401"/>
    </location>
</feature>
<dbReference type="InterPro" id="IPR036259">
    <property type="entry name" value="MFS_trans_sf"/>
</dbReference>
<dbReference type="PROSITE" id="PS00216">
    <property type="entry name" value="SUGAR_TRANSPORT_1"/>
    <property type="match status" value="1"/>
</dbReference>
<feature type="transmembrane region" description="Helical" evidence="7">
    <location>
        <begin position="138"/>
        <end position="160"/>
    </location>
</feature>
<keyword evidence="5 7" id="KW-1133">Transmembrane helix</keyword>
<reference evidence="9 10" key="1">
    <citation type="submission" date="2019-08" db="EMBL/GenBank/DDBJ databases">
        <title>Bacillus genomes from the desert of Cuatro Cienegas, Coahuila.</title>
        <authorList>
            <person name="Olmedo-Alvarez G."/>
        </authorList>
    </citation>
    <scope>NUCLEOTIDE SEQUENCE [LARGE SCALE GENOMIC DNA]</scope>
    <source>
        <strain evidence="9 10">CH108_3D</strain>
    </source>
</reference>
<dbReference type="Proteomes" id="UP000322997">
    <property type="component" value="Unassembled WGS sequence"/>
</dbReference>
<evidence type="ECO:0000313" key="10">
    <source>
        <dbReference type="Proteomes" id="UP000322997"/>
    </source>
</evidence>
<feature type="transmembrane region" description="Helical" evidence="7">
    <location>
        <begin position="294"/>
        <end position="310"/>
    </location>
</feature>
<name>A0A5D4RPY3_9BACI</name>
<evidence type="ECO:0000256" key="7">
    <source>
        <dbReference type="SAM" id="Phobius"/>
    </source>
</evidence>
<feature type="transmembrane region" description="Helical" evidence="7">
    <location>
        <begin position="316"/>
        <end position="334"/>
    </location>
</feature>
<feature type="transmembrane region" description="Helical" evidence="7">
    <location>
        <begin position="42"/>
        <end position="63"/>
    </location>
</feature>
<dbReference type="PROSITE" id="PS50850">
    <property type="entry name" value="MFS"/>
    <property type="match status" value="1"/>
</dbReference>
<comment type="caution">
    <text evidence="9">The sequence shown here is derived from an EMBL/GenBank/DDBJ whole genome shotgun (WGS) entry which is preliminary data.</text>
</comment>